<dbReference type="RefSeq" id="WP_326071965.1">
    <property type="nucleotide sequence ID" value="NZ_JARLKY010000023.1"/>
</dbReference>
<feature type="domain" description="Mandelate racemase/muconate lactonizing enzyme C-terminal" evidence="3">
    <location>
        <begin position="133"/>
        <end position="248"/>
    </location>
</feature>
<dbReference type="Proteomes" id="UP001338137">
    <property type="component" value="Unassembled WGS sequence"/>
</dbReference>
<keyword evidence="1" id="KW-0479">Metal-binding</keyword>
<dbReference type="SMART" id="SM00922">
    <property type="entry name" value="MR_MLE"/>
    <property type="match status" value="1"/>
</dbReference>
<protein>
    <submittedName>
        <fullName evidence="4">Mandelate racemase/muconate lactonizing enzyme family protein</fullName>
    </submittedName>
</protein>
<accession>A0ABU6G264</accession>
<name>A0ABU6G264_9BACL</name>
<organism evidence="4 5">
    <name type="scientific">Paenibacillus alba</name>
    <dbReference type="NCBI Taxonomy" id="1197127"/>
    <lineage>
        <taxon>Bacteria</taxon>
        <taxon>Bacillati</taxon>
        <taxon>Bacillota</taxon>
        <taxon>Bacilli</taxon>
        <taxon>Bacillales</taxon>
        <taxon>Paenibacillaceae</taxon>
        <taxon>Paenibacillus</taxon>
    </lineage>
</organism>
<dbReference type="SUPFAM" id="SSF51604">
    <property type="entry name" value="Enolase C-terminal domain-like"/>
    <property type="match status" value="1"/>
</dbReference>
<dbReference type="InterPro" id="IPR013342">
    <property type="entry name" value="Mandelate_racemase_C"/>
</dbReference>
<evidence type="ECO:0000259" key="3">
    <source>
        <dbReference type="SMART" id="SM00922"/>
    </source>
</evidence>
<comment type="caution">
    <text evidence="4">The sequence shown here is derived from an EMBL/GenBank/DDBJ whole genome shotgun (WGS) entry which is preliminary data.</text>
</comment>
<keyword evidence="2" id="KW-0456">Lyase</keyword>
<sequence>MKITDVKVWLVEGIKYNWTMIKIYTDEGYTGVGEATNWPGSPIVEAAAKHVGERIIGLDPMRTDFIWTKLYRDLNWVGPYGASMCAISGIDMALLDLKGKVLGVPCYELLGGAFRTEIPLYANYWFTGGGHNATDYAAQARKVKEAGFGGLKFDPFAHTNYLYGEDLSSNLSLTPELQQRAYDVTKAVRDAIGYDMDMMIETHAMLNFKTAITMADKLAELDITWYEEPVGPESADTLQAVRDRLNPRVSICVGERHYTRYGIRQILEKQLVDIIMPDITRCGGPSEMKRMATMAEAYNVLLAPHNPNGPLSTLASAHVCASVPNFFRQEFMFNDVPWRDEVIDHPIEVKQGHLVLSKRPGLGVDLVEDVMEAHPGIREARPGFYV</sequence>
<dbReference type="PANTHER" id="PTHR48080:SF2">
    <property type="entry name" value="D-GALACTONATE DEHYDRATASE"/>
    <property type="match status" value="1"/>
</dbReference>
<reference evidence="4 5" key="1">
    <citation type="submission" date="2023-03" db="EMBL/GenBank/DDBJ databases">
        <title>Bacillus Genome Sequencing.</title>
        <authorList>
            <person name="Dunlap C."/>
        </authorList>
    </citation>
    <scope>NUCLEOTIDE SEQUENCE [LARGE SCALE GENOMIC DNA]</scope>
    <source>
        <strain evidence="4 5">BD-533</strain>
    </source>
</reference>
<dbReference type="CDD" id="cd03316">
    <property type="entry name" value="MR_like"/>
    <property type="match status" value="1"/>
</dbReference>
<dbReference type="InterPro" id="IPR036849">
    <property type="entry name" value="Enolase-like_C_sf"/>
</dbReference>
<gene>
    <name evidence="4" type="ORF">P4I72_11070</name>
</gene>
<evidence type="ECO:0000313" key="4">
    <source>
        <dbReference type="EMBL" id="MEC0227665.1"/>
    </source>
</evidence>
<dbReference type="PANTHER" id="PTHR48080">
    <property type="entry name" value="D-GALACTONATE DEHYDRATASE-RELATED"/>
    <property type="match status" value="1"/>
</dbReference>
<evidence type="ECO:0000313" key="5">
    <source>
        <dbReference type="Proteomes" id="UP001338137"/>
    </source>
</evidence>
<dbReference type="Gene3D" id="3.30.390.10">
    <property type="entry name" value="Enolase-like, N-terminal domain"/>
    <property type="match status" value="1"/>
</dbReference>
<dbReference type="InterPro" id="IPR029065">
    <property type="entry name" value="Enolase_C-like"/>
</dbReference>
<dbReference type="InterPro" id="IPR013341">
    <property type="entry name" value="Mandelate_racemase_N_dom"/>
</dbReference>
<dbReference type="InterPro" id="IPR029017">
    <property type="entry name" value="Enolase-like_N"/>
</dbReference>
<dbReference type="EMBL" id="JARLKY010000023">
    <property type="protein sequence ID" value="MEC0227665.1"/>
    <property type="molecule type" value="Genomic_DNA"/>
</dbReference>
<dbReference type="Gene3D" id="3.20.20.120">
    <property type="entry name" value="Enolase-like C-terminal domain"/>
    <property type="match status" value="1"/>
</dbReference>
<dbReference type="SFLD" id="SFLDS00001">
    <property type="entry name" value="Enolase"/>
    <property type="match status" value="1"/>
</dbReference>
<evidence type="ECO:0000256" key="1">
    <source>
        <dbReference type="ARBA" id="ARBA00022723"/>
    </source>
</evidence>
<keyword evidence="5" id="KW-1185">Reference proteome</keyword>
<dbReference type="Pfam" id="PF02746">
    <property type="entry name" value="MR_MLE_N"/>
    <property type="match status" value="1"/>
</dbReference>
<dbReference type="InterPro" id="IPR034593">
    <property type="entry name" value="DgoD-like"/>
</dbReference>
<proteinExistence type="predicted"/>
<evidence type="ECO:0000256" key="2">
    <source>
        <dbReference type="ARBA" id="ARBA00023239"/>
    </source>
</evidence>
<dbReference type="Pfam" id="PF13378">
    <property type="entry name" value="MR_MLE_C"/>
    <property type="match status" value="1"/>
</dbReference>
<dbReference type="SFLD" id="SFLDG00179">
    <property type="entry name" value="mandelate_racemase"/>
    <property type="match status" value="1"/>
</dbReference>
<dbReference type="SUPFAM" id="SSF54826">
    <property type="entry name" value="Enolase N-terminal domain-like"/>
    <property type="match status" value="1"/>
</dbReference>